<dbReference type="Gene3D" id="3.40.30.10">
    <property type="entry name" value="Glutaredoxin"/>
    <property type="match status" value="1"/>
</dbReference>
<reference evidence="2" key="1">
    <citation type="journal article" date="2020" name="mSystems">
        <title>Genome- and Community-Level Interaction Insights into Carbon Utilization and Element Cycling Functions of Hydrothermarchaeota in Hydrothermal Sediment.</title>
        <authorList>
            <person name="Zhou Z."/>
            <person name="Liu Y."/>
            <person name="Xu W."/>
            <person name="Pan J."/>
            <person name="Luo Z.H."/>
            <person name="Li M."/>
        </authorList>
    </citation>
    <scope>NUCLEOTIDE SEQUENCE [LARGE SCALE GENOMIC DNA]</scope>
    <source>
        <strain evidence="2">SpSt-897</strain>
    </source>
</reference>
<gene>
    <name evidence="2" type="ORF">ENW96_06050</name>
</gene>
<protein>
    <recommendedName>
        <fullName evidence="3">Thioredoxin domain-containing protein</fullName>
    </recommendedName>
</protein>
<comment type="caution">
    <text evidence="2">The sequence shown here is derived from an EMBL/GenBank/DDBJ whole genome shotgun (WGS) entry which is preliminary data.</text>
</comment>
<feature type="signal peptide" evidence="1">
    <location>
        <begin position="1"/>
        <end position="27"/>
    </location>
</feature>
<dbReference type="AlphaFoldDB" id="A0A7C3V7L6"/>
<organism evidence="2">
    <name type="scientific">Desulfobacca acetoxidans</name>
    <dbReference type="NCBI Taxonomy" id="60893"/>
    <lineage>
        <taxon>Bacteria</taxon>
        <taxon>Pseudomonadati</taxon>
        <taxon>Thermodesulfobacteriota</taxon>
        <taxon>Desulfobaccia</taxon>
        <taxon>Desulfobaccales</taxon>
        <taxon>Desulfobaccaceae</taxon>
        <taxon>Desulfobacca</taxon>
    </lineage>
</organism>
<evidence type="ECO:0000256" key="1">
    <source>
        <dbReference type="SAM" id="SignalP"/>
    </source>
</evidence>
<accession>A0A7C3V7L6</accession>
<dbReference type="EMBL" id="DTMF01000151">
    <property type="protein sequence ID" value="HGF33940.1"/>
    <property type="molecule type" value="Genomic_DNA"/>
</dbReference>
<name>A0A7C3V7L6_9BACT</name>
<feature type="chain" id="PRO_5027988896" description="Thioredoxin domain-containing protein" evidence="1">
    <location>
        <begin position="28"/>
        <end position="128"/>
    </location>
</feature>
<evidence type="ECO:0000313" key="2">
    <source>
        <dbReference type="EMBL" id="HGF33940.1"/>
    </source>
</evidence>
<proteinExistence type="predicted"/>
<evidence type="ECO:0008006" key="3">
    <source>
        <dbReference type="Google" id="ProtNLM"/>
    </source>
</evidence>
<sequence length="128" mass="13984">MVRKGVFVTLFSLLLLAATLITTNCPADQPKVAQVVYITLSKACGCLLSVCQAGDVVVGNVFNGARQGLLKRIDYSTDKATAKDYIKKYRITRAPALLFLDAQGNLLWMKLGDLEEREIAAQLAQFGM</sequence>
<keyword evidence="1" id="KW-0732">Signal</keyword>